<feature type="domain" description="LysM" evidence="5">
    <location>
        <begin position="18"/>
        <end position="67"/>
    </location>
</feature>
<dbReference type="PANTHER" id="PTHR34700:SF8">
    <property type="entry name" value="POTASSIUM BINDING PROTEIN KBP"/>
    <property type="match status" value="1"/>
</dbReference>
<dbReference type="Gene3D" id="3.10.350.10">
    <property type="entry name" value="LysM domain"/>
    <property type="match status" value="1"/>
</dbReference>
<dbReference type="FunFam" id="3.10.350.10:FF:000001">
    <property type="entry name" value="Peptidoglycan-binding protein LysM"/>
    <property type="match status" value="1"/>
</dbReference>
<comment type="caution">
    <text evidence="6">The sequence shown here is derived from an EMBL/GenBank/DDBJ whole genome shotgun (WGS) entry which is preliminary data.</text>
</comment>
<organism evidence="6 7">
    <name type="scientific">Povalibacter uvarum</name>
    <dbReference type="NCBI Taxonomy" id="732238"/>
    <lineage>
        <taxon>Bacteria</taxon>
        <taxon>Pseudomonadati</taxon>
        <taxon>Pseudomonadota</taxon>
        <taxon>Gammaproteobacteria</taxon>
        <taxon>Steroidobacterales</taxon>
        <taxon>Steroidobacteraceae</taxon>
        <taxon>Povalibacter</taxon>
    </lineage>
</organism>
<keyword evidence="2" id="KW-0963">Cytoplasm</keyword>
<dbReference type="InterPro" id="IPR018392">
    <property type="entry name" value="LysM"/>
</dbReference>
<name>A0A841HMB3_9GAMM</name>
<evidence type="ECO:0000256" key="1">
    <source>
        <dbReference type="ARBA" id="ARBA00004496"/>
    </source>
</evidence>
<accession>A0A841HMB3</accession>
<feature type="region of interest" description="Disordered" evidence="4">
    <location>
        <begin position="1"/>
        <end position="21"/>
    </location>
</feature>
<dbReference type="Pfam" id="PF01476">
    <property type="entry name" value="LysM"/>
    <property type="match status" value="1"/>
</dbReference>
<dbReference type="SMART" id="SM00257">
    <property type="entry name" value="LysM"/>
    <property type="match status" value="1"/>
</dbReference>
<evidence type="ECO:0000259" key="5">
    <source>
        <dbReference type="PROSITE" id="PS51782"/>
    </source>
</evidence>
<dbReference type="EMBL" id="JACHHZ010000003">
    <property type="protein sequence ID" value="MBB6094237.1"/>
    <property type="molecule type" value="Genomic_DNA"/>
</dbReference>
<dbReference type="AlphaFoldDB" id="A0A841HMB3"/>
<proteinExistence type="predicted"/>
<reference evidence="6 7" key="1">
    <citation type="submission" date="2020-08" db="EMBL/GenBank/DDBJ databases">
        <title>Genomic Encyclopedia of Type Strains, Phase IV (KMG-IV): sequencing the most valuable type-strain genomes for metagenomic binning, comparative biology and taxonomic classification.</title>
        <authorList>
            <person name="Goeker M."/>
        </authorList>
    </citation>
    <scope>NUCLEOTIDE SEQUENCE [LARGE SCALE GENOMIC DNA]</scope>
    <source>
        <strain evidence="6 7">DSM 26723</strain>
    </source>
</reference>
<dbReference type="Proteomes" id="UP000588068">
    <property type="component" value="Unassembled WGS sequence"/>
</dbReference>
<gene>
    <name evidence="6" type="ORF">HNQ60_003118</name>
</gene>
<protein>
    <recommendedName>
        <fullName evidence="3">Potassium binding protein Kbp</fullName>
    </recommendedName>
</protein>
<sequence>MAPEEPVAPAPKENPYQQTYVVQKGDTLSKIADEYYGDARLYTKIFEANRDVLKDPDKIKPGQKLRIP</sequence>
<feature type="compositionally biased region" description="Low complexity" evidence="4">
    <location>
        <begin position="1"/>
        <end position="15"/>
    </location>
</feature>
<dbReference type="CDD" id="cd00118">
    <property type="entry name" value="LysM"/>
    <property type="match status" value="1"/>
</dbReference>
<dbReference type="RefSeq" id="WP_407676443.1">
    <property type="nucleotide sequence ID" value="NZ_JACHHZ010000003.1"/>
</dbReference>
<dbReference type="GO" id="GO:0005737">
    <property type="term" value="C:cytoplasm"/>
    <property type="evidence" value="ECO:0007669"/>
    <property type="project" value="UniProtKB-SubCell"/>
</dbReference>
<dbReference type="SUPFAM" id="SSF54106">
    <property type="entry name" value="LysM domain"/>
    <property type="match status" value="1"/>
</dbReference>
<evidence type="ECO:0000256" key="3">
    <source>
        <dbReference type="ARBA" id="ARBA00072219"/>
    </source>
</evidence>
<dbReference type="InterPro" id="IPR036779">
    <property type="entry name" value="LysM_dom_sf"/>
</dbReference>
<comment type="subcellular location">
    <subcellularLocation>
        <location evidence="1">Cytoplasm</location>
    </subcellularLocation>
</comment>
<keyword evidence="7" id="KW-1185">Reference proteome</keyword>
<evidence type="ECO:0000256" key="4">
    <source>
        <dbReference type="SAM" id="MobiDB-lite"/>
    </source>
</evidence>
<dbReference type="InterPro" id="IPR052196">
    <property type="entry name" value="Bact_Kbp"/>
</dbReference>
<dbReference type="PROSITE" id="PS51782">
    <property type="entry name" value="LYSM"/>
    <property type="match status" value="1"/>
</dbReference>
<evidence type="ECO:0000313" key="7">
    <source>
        <dbReference type="Proteomes" id="UP000588068"/>
    </source>
</evidence>
<dbReference type="PANTHER" id="PTHR34700">
    <property type="entry name" value="POTASSIUM BINDING PROTEIN KBP"/>
    <property type="match status" value="1"/>
</dbReference>
<evidence type="ECO:0000256" key="2">
    <source>
        <dbReference type="ARBA" id="ARBA00022490"/>
    </source>
</evidence>
<evidence type="ECO:0000313" key="6">
    <source>
        <dbReference type="EMBL" id="MBB6094237.1"/>
    </source>
</evidence>